<gene>
    <name evidence="1" type="ORF">FB192DRAFT_1453505</name>
</gene>
<name>A0A8H4BQU6_MUCCL</name>
<reference evidence="1 2" key="1">
    <citation type="submission" date="2019-09" db="EMBL/GenBank/DDBJ databases">
        <authorList>
            <consortium name="DOE Joint Genome Institute"/>
            <person name="Mondo S.J."/>
            <person name="Navarro-Mendoza M.I."/>
            <person name="Perez-Arques C."/>
            <person name="Panchal S."/>
            <person name="Nicolas F.E."/>
            <person name="Ganguly P."/>
            <person name="Pangilinan J."/>
            <person name="Grigoriev I."/>
            <person name="Heitman J."/>
            <person name="Sanya K."/>
            <person name="Garre V."/>
        </authorList>
    </citation>
    <scope>NUCLEOTIDE SEQUENCE [LARGE SCALE GENOMIC DNA]</scope>
    <source>
        <strain evidence="1 2">MU402</strain>
    </source>
</reference>
<dbReference type="Proteomes" id="UP000469890">
    <property type="component" value="Unassembled WGS sequence"/>
</dbReference>
<organism evidence="1 2">
    <name type="scientific">Mucor circinelloides f. lusitanicus</name>
    <name type="common">Mucor racemosus var. lusitanicus</name>
    <dbReference type="NCBI Taxonomy" id="29924"/>
    <lineage>
        <taxon>Eukaryota</taxon>
        <taxon>Fungi</taxon>
        <taxon>Fungi incertae sedis</taxon>
        <taxon>Mucoromycota</taxon>
        <taxon>Mucoromycotina</taxon>
        <taxon>Mucoromycetes</taxon>
        <taxon>Mucorales</taxon>
        <taxon>Mucorineae</taxon>
        <taxon>Mucoraceae</taxon>
        <taxon>Mucor</taxon>
    </lineage>
</organism>
<dbReference type="EMBL" id="JAAECE010000001">
    <property type="protein sequence ID" value="KAF1806421.1"/>
    <property type="molecule type" value="Genomic_DNA"/>
</dbReference>
<evidence type="ECO:0000313" key="2">
    <source>
        <dbReference type="Proteomes" id="UP000469890"/>
    </source>
</evidence>
<proteinExistence type="predicted"/>
<evidence type="ECO:0000313" key="1">
    <source>
        <dbReference type="EMBL" id="KAF1806421.1"/>
    </source>
</evidence>
<sequence length="395" mass="45704">MGNIVGKHTCSKSNTSPNSGMTDYFEDFDDDSCDTHQKQLLKKQLIDYMKHLTERKHQLSELDKSFLLVLQSSIINILGKKQCESYQNYGSFNGTDLKIMRSICKVAHFDVDKYYEINHLIQPLKLAFKAGSLQKVLATIESMKQHNDHQGLLLSTIDYKLLDILEYFTKICVNKEKNSKDVFGHWMNIFDILFRGTNVKLSNRRSRFSKQPPHSEKVSINKQKNGRLDRFNAATNDTILFQCLCHNSLSQQEPVEISACSISYKVDEDTEEQFAEKEAIFQNNSILINKAILDKLKEDYPDIDESTMKDVYPLGIHLSEFDGYVYSIRPYKGVYVASQVCENILFIPRTTEEFEIFLYKSRVLEMLCNFKRHYISVAKIIRQASVSKNVWSTTP</sequence>
<protein>
    <submittedName>
        <fullName evidence="1">Uncharacterized protein</fullName>
    </submittedName>
</protein>
<accession>A0A8H4BQU6</accession>
<dbReference type="AlphaFoldDB" id="A0A8H4BQU6"/>
<comment type="caution">
    <text evidence="1">The sequence shown here is derived from an EMBL/GenBank/DDBJ whole genome shotgun (WGS) entry which is preliminary data.</text>
</comment>